<feature type="transmembrane region" description="Helical" evidence="1">
    <location>
        <begin position="178"/>
        <end position="198"/>
    </location>
</feature>
<gene>
    <name evidence="2" type="ORF">QR46_2062</name>
</gene>
<dbReference type="AlphaFoldDB" id="A0A132NV26"/>
<feature type="transmembrane region" description="Helical" evidence="1">
    <location>
        <begin position="284"/>
        <end position="305"/>
    </location>
</feature>
<dbReference type="EMBL" id="JXTI01000050">
    <property type="protein sequence ID" value="KWX13928.1"/>
    <property type="molecule type" value="Genomic_DNA"/>
</dbReference>
<protein>
    <submittedName>
        <fullName evidence="2">Uncharacterized protein</fullName>
    </submittedName>
</protein>
<feature type="transmembrane region" description="Helical" evidence="1">
    <location>
        <begin position="98"/>
        <end position="119"/>
    </location>
</feature>
<dbReference type="GO" id="GO:0016020">
    <property type="term" value="C:membrane"/>
    <property type="evidence" value="ECO:0007669"/>
    <property type="project" value="TreeGrafter"/>
</dbReference>
<keyword evidence="1" id="KW-0812">Transmembrane</keyword>
<feature type="transmembrane region" description="Helical" evidence="1">
    <location>
        <begin position="317"/>
        <end position="339"/>
    </location>
</feature>
<keyword evidence="1" id="KW-1133">Transmembrane helix</keyword>
<evidence type="ECO:0000313" key="3">
    <source>
        <dbReference type="Proteomes" id="UP000070089"/>
    </source>
</evidence>
<proteinExistence type="predicted"/>
<accession>A0A132NV26</accession>
<organism evidence="2 3">
    <name type="scientific">Giardia duodenalis assemblage B</name>
    <dbReference type="NCBI Taxonomy" id="1394984"/>
    <lineage>
        <taxon>Eukaryota</taxon>
        <taxon>Metamonada</taxon>
        <taxon>Diplomonadida</taxon>
        <taxon>Hexamitidae</taxon>
        <taxon>Giardiinae</taxon>
        <taxon>Giardia</taxon>
    </lineage>
</organism>
<dbReference type="PANTHER" id="PTHR13146">
    <property type="match status" value="1"/>
</dbReference>
<dbReference type="VEuPathDB" id="GiardiaDB:QR46_2062"/>
<feature type="transmembrane region" description="Helical" evidence="1">
    <location>
        <begin position="28"/>
        <end position="48"/>
    </location>
</feature>
<feature type="transmembrane region" description="Helical" evidence="1">
    <location>
        <begin position="125"/>
        <end position="143"/>
    </location>
</feature>
<feature type="transmembrane region" description="Helical" evidence="1">
    <location>
        <begin position="60"/>
        <end position="78"/>
    </location>
</feature>
<feature type="transmembrane region" description="Helical" evidence="1">
    <location>
        <begin position="252"/>
        <end position="272"/>
    </location>
</feature>
<evidence type="ECO:0000313" key="2">
    <source>
        <dbReference type="EMBL" id="KWX13928.1"/>
    </source>
</evidence>
<dbReference type="PANTHER" id="PTHR13146:SF1">
    <property type="entry name" value="SUGAR PHOSPHATE TRANSPORTER DOMAIN-CONTAINING PROTEIN"/>
    <property type="match status" value="1"/>
</dbReference>
<feature type="transmembrane region" description="Helical" evidence="1">
    <location>
        <begin position="210"/>
        <end position="232"/>
    </location>
</feature>
<evidence type="ECO:0000256" key="1">
    <source>
        <dbReference type="SAM" id="Phobius"/>
    </source>
</evidence>
<name>A0A132NV26_GIAIN</name>
<reference evidence="2 3" key="1">
    <citation type="journal article" date="2015" name="Mol. Biochem. Parasitol.">
        <title>Identification of polymorphic genes for use in assemblage B genotyping assays through comparative genomics of multiple assemblage B Giardia duodenalis isolates.</title>
        <authorList>
            <person name="Wielinga C."/>
            <person name="Thompson R.C."/>
            <person name="Monis P."/>
            <person name="Ryan U."/>
        </authorList>
    </citation>
    <scope>NUCLEOTIDE SEQUENCE [LARGE SCALE GENOMIC DNA]</scope>
    <source>
        <strain evidence="2 3">BAH15c1</strain>
    </source>
</reference>
<dbReference type="InterPro" id="IPR037185">
    <property type="entry name" value="EmrE-like"/>
</dbReference>
<keyword evidence="1" id="KW-0472">Membrane</keyword>
<feature type="transmembrane region" description="Helical" evidence="1">
    <location>
        <begin position="150"/>
        <end position="172"/>
    </location>
</feature>
<dbReference type="SUPFAM" id="SSF103481">
    <property type="entry name" value="Multidrug resistance efflux transporter EmrE"/>
    <property type="match status" value="1"/>
</dbReference>
<dbReference type="Proteomes" id="UP000070089">
    <property type="component" value="Unassembled WGS sequence"/>
</dbReference>
<comment type="caution">
    <text evidence="2">The sequence shown here is derived from an EMBL/GenBank/DDBJ whole genome shotgun (WGS) entry which is preliminary data.</text>
</comment>
<sequence length="374" mass="41691">MSRKLSSTAQKNRPGHPPRFALKSLPRWLSILLVVIYVITGIFQPIVLDLISRMGGAEKRAFLFPIPNSMGMALLMTIPTRKSHYSRRNSLYKFPKEIIVMTLIDVSATTLTLFGQLMIGSGLYIIVYSSLTIWSAIGSLLLLKRHFTWLMWIGVVVVTIGLMISGVGAFTTFGPSKLIGMAVTLVGTILHSGVYWVSEYFCLHKEYPIYSTYLAGYMGIFGVAIFLSYVTGYTIPRWEALFVQPMENGGGTYWKIFLTYLLLITIDWAHLYAQFTAVVSVGSVIVGINKAISSIGVFVLSHFLFCGIDSSECIDLFKILSLCFVISGVILYTTAYHYYKKKQNRLLENQKSLQEKDISISQLSSGGTPPLSSE</sequence>
<dbReference type="OrthoDB" id="29773at2759"/>